<evidence type="ECO:0000259" key="16">
    <source>
        <dbReference type="PROSITE" id="PS50054"/>
    </source>
</evidence>
<dbReference type="GO" id="GO:0004725">
    <property type="term" value="F:protein tyrosine phosphatase activity"/>
    <property type="evidence" value="ECO:0007669"/>
    <property type="project" value="UniProtKB-EC"/>
</dbReference>
<dbReference type="Proteomes" id="UP001249851">
    <property type="component" value="Unassembled WGS sequence"/>
</dbReference>
<evidence type="ECO:0000256" key="3">
    <source>
        <dbReference type="ARBA" id="ARBA00013064"/>
    </source>
</evidence>
<evidence type="ECO:0000256" key="14">
    <source>
        <dbReference type="ARBA" id="ARBA00068799"/>
    </source>
</evidence>
<keyword evidence="7" id="KW-0378">Hydrolase</keyword>
<evidence type="ECO:0000259" key="17">
    <source>
        <dbReference type="PROSITE" id="PS50056"/>
    </source>
</evidence>
<evidence type="ECO:0000256" key="11">
    <source>
        <dbReference type="ARBA" id="ARBA00047761"/>
    </source>
</evidence>
<dbReference type="InterPro" id="IPR029021">
    <property type="entry name" value="Prot-tyrosine_phosphatase-like"/>
</dbReference>
<organism evidence="18 19">
    <name type="scientific">Acropora cervicornis</name>
    <name type="common">Staghorn coral</name>
    <dbReference type="NCBI Taxonomy" id="6130"/>
    <lineage>
        <taxon>Eukaryota</taxon>
        <taxon>Metazoa</taxon>
        <taxon>Cnidaria</taxon>
        <taxon>Anthozoa</taxon>
        <taxon>Hexacorallia</taxon>
        <taxon>Scleractinia</taxon>
        <taxon>Astrocoeniina</taxon>
        <taxon>Acroporidae</taxon>
        <taxon>Acropora</taxon>
    </lineage>
</organism>
<comment type="catalytic activity">
    <reaction evidence="11">
        <text>O-phospho-L-seryl-[protein] + H2O = L-seryl-[protein] + phosphate</text>
        <dbReference type="Rhea" id="RHEA:20629"/>
        <dbReference type="Rhea" id="RHEA-COMP:9863"/>
        <dbReference type="Rhea" id="RHEA-COMP:11604"/>
        <dbReference type="ChEBI" id="CHEBI:15377"/>
        <dbReference type="ChEBI" id="CHEBI:29999"/>
        <dbReference type="ChEBI" id="CHEBI:43474"/>
        <dbReference type="ChEBI" id="CHEBI:83421"/>
        <dbReference type="EC" id="3.1.3.16"/>
    </reaction>
</comment>
<dbReference type="PROSITE" id="PS00383">
    <property type="entry name" value="TYR_PHOSPHATASE_1"/>
    <property type="match status" value="1"/>
</dbReference>
<evidence type="ECO:0000256" key="7">
    <source>
        <dbReference type="ARBA" id="ARBA00022801"/>
    </source>
</evidence>
<dbReference type="PANTHER" id="PTHR45948">
    <property type="entry name" value="DUAL SPECIFICITY PROTEIN PHOSPHATASE DDB_G0269404-RELATED"/>
    <property type="match status" value="1"/>
</dbReference>
<keyword evidence="5" id="KW-1003">Cell membrane</keyword>
<evidence type="ECO:0000313" key="19">
    <source>
        <dbReference type="Proteomes" id="UP001249851"/>
    </source>
</evidence>
<evidence type="ECO:0000256" key="12">
    <source>
        <dbReference type="ARBA" id="ARBA00048336"/>
    </source>
</evidence>
<accession>A0AAD9QEJ1</accession>
<evidence type="ECO:0000256" key="9">
    <source>
        <dbReference type="ARBA" id="ARBA00023136"/>
    </source>
</evidence>
<dbReference type="InterPro" id="IPR000387">
    <property type="entry name" value="Tyr_Pase_dom"/>
</dbReference>
<name>A0AAD9QEJ1_ACRCE</name>
<evidence type="ECO:0000256" key="5">
    <source>
        <dbReference type="ARBA" id="ARBA00022475"/>
    </source>
</evidence>
<gene>
    <name evidence="18" type="ORF">P5673_017847</name>
</gene>
<dbReference type="GO" id="GO:0005886">
    <property type="term" value="C:plasma membrane"/>
    <property type="evidence" value="ECO:0007669"/>
    <property type="project" value="UniProtKB-SubCell"/>
</dbReference>
<dbReference type="GO" id="GO:0004722">
    <property type="term" value="F:protein serine/threonine phosphatase activity"/>
    <property type="evidence" value="ECO:0007669"/>
    <property type="project" value="UniProtKB-EC"/>
</dbReference>
<keyword evidence="8" id="KW-0904">Protein phosphatase</keyword>
<dbReference type="CDD" id="cd14519">
    <property type="entry name" value="DSP_DUSP22_15"/>
    <property type="match status" value="1"/>
</dbReference>
<dbReference type="SMART" id="SM00195">
    <property type="entry name" value="DSPc"/>
    <property type="match status" value="1"/>
</dbReference>
<evidence type="ECO:0000256" key="1">
    <source>
        <dbReference type="ARBA" id="ARBA00004342"/>
    </source>
</evidence>
<keyword evidence="9" id="KW-0472">Membrane</keyword>
<keyword evidence="6" id="KW-0519">Myristate</keyword>
<comment type="caution">
    <text evidence="18">The sequence shown here is derived from an EMBL/GenBank/DDBJ whole genome shotgun (WGS) entry which is preliminary data.</text>
</comment>
<evidence type="ECO:0000313" key="18">
    <source>
        <dbReference type="EMBL" id="KAK2559755.1"/>
    </source>
</evidence>
<dbReference type="Pfam" id="PF00782">
    <property type="entry name" value="DSPc"/>
    <property type="match status" value="1"/>
</dbReference>
<evidence type="ECO:0000256" key="8">
    <source>
        <dbReference type="ARBA" id="ARBA00022912"/>
    </source>
</evidence>
<comment type="catalytic activity">
    <reaction evidence="13">
        <text>O-phospho-L-tyrosyl-[protein] + H2O = L-tyrosyl-[protein] + phosphate</text>
        <dbReference type="Rhea" id="RHEA:10684"/>
        <dbReference type="Rhea" id="RHEA-COMP:10136"/>
        <dbReference type="Rhea" id="RHEA-COMP:20101"/>
        <dbReference type="ChEBI" id="CHEBI:15377"/>
        <dbReference type="ChEBI" id="CHEBI:43474"/>
        <dbReference type="ChEBI" id="CHEBI:46858"/>
        <dbReference type="ChEBI" id="CHEBI:61978"/>
        <dbReference type="EC" id="3.1.3.48"/>
    </reaction>
</comment>
<dbReference type="PROSITE" id="PS50056">
    <property type="entry name" value="TYR_PHOSPHATASE_2"/>
    <property type="match status" value="1"/>
</dbReference>
<reference evidence="18" key="1">
    <citation type="journal article" date="2023" name="G3 (Bethesda)">
        <title>Whole genome assembly and annotation of the endangered Caribbean coral Acropora cervicornis.</title>
        <authorList>
            <person name="Selwyn J.D."/>
            <person name="Vollmer S.V."/>
        </authorList>
    </citation>
    <scope>NUCLEOTIDE SEQUENCE</scope>
    <source>
        <strain evidence="18">K2</strain>
    </source>
</reference>
<dbReference type="EC" id="3.1.3.48" evidence="3"/>
<protein>
    <recommendedName>
        <fullName evidence="14">Dual specificity protein phosphatase 15</fullName>
        <ecNumber evidence="4">3.1.3.16</ecNumber>
        <ecNumber evidence="3">3.1.3.48</ecNumber>
    </recommendedName>
</protein>
<feature type="region of interest" description="Disordered" evidence="15">
    <location>
        <begin position="171"/>
        <end position="196"/>
    </location>
</feature>
<evidence type="ECO:0000256" key="6">
    <source>
        <dbReference type="ARBA" id="ARBA00022707"/>
    </source>
</evidence>
<keyword evidence="10" id="KW-0449">Lipoprotein</keyword>
<feature type="domain" description="Tyrosine specific protein phosphatases" evidence="17">
    <location>
        <begin position="65"/>
        <end position="122"/>
    </location>
</feature>
<dbReference type="PROSITE" id="PS50054">
    <property type="entry name" value="TYR_PHOSPHATASE_DUAL"/>
    <property type="match status" value="1"/>
</dbReference>
<dbReference type="Gene3D" id="3.90.190.10">
    <property type="entry name" value="Protein tyrosine phosphatase superfamily"/>
    <property type="match status" value="1"/>
</dbReference>
<reference evidence="18" key="2">
    <citation type="journal article" date="2023" name="Science">
        <title>Genomic signatures of disease resistance in endangered staghorn corals.</title>
        <authorList>
            <person name="Vollmer S.V."/>
            <person name="Selwyn J.D."/>
            <person name="Despard B.A."/>
            <person name="Roesel C.L."/>
        </authorList>
    </citation>
    <scope>NUCLEOTIDE SEQUENCE</scope>
    <source>
        <strain evidence="18">K2</strain>
    </source>
</reference>
<dbReference type="SUPFAM" id="SSF52799">
    <property type="entry name" value="(Phosphotyrosine protein) phosphatases II"/>
    <property type="match status" value="1"/>
</dbReference>
<evidence type="ECO:0000256" key="10">
    <source>
        <dbReference type="ARBA" id="ARBA00023288"/>
    </source>
</evidence>
<proteinExistence type="inferred from homology"/>
<dbReference type="AlphaFoldDB" id="A0AAD9QEJ1"/>
<evidence type="ECO:0000256" key="4">
    <source>
        <dbReference type="ARBA" id="ARBA00013081"/>
    </source>
</evidence>
<dbReference type="InterPro" id="IPR016130">
    <property type="entry name" value="Tyr_Pase_AS"/>
</dbReference>
<evidence type="ECO:0000256" key="2">
    <source>
        <dbReference type="ARBA" id="ARBA00008601"/>
    </source>
</evidence>
<dbReference type="InterPro" id="IPR000340">
    <property type="entry name" value="Dual-sp_phosphatase_cat-dom"/>
</dbReference>
<feature type="domain" description="Tyrosine-protein phosphatase" evidence="16">
    <location>
        <begin position="4"/>
        <end position="144"/>
    </location>
</feature>
<evidence type="ECO:0000256" key="13">
    <source>
        <dbReference type="ARBA" id="ARBA00051722"/>
    </source>
</evidence>
<dbReference type="InterPro" id="IPR020422">
    <property type="entry name" value="TYR_PHOSPHATASE_DUAL_dom"/>
</dbReference>
<dbReference type="GO" id="GO:0007165">
    <property type="term" value="P:signal transduction"/>
    <property type="evidence" value="ECO:0007669"/>
    <property type="project" value="TreeGrafter"/>
</dbReference>
<dbReference type="EMBL" id="JARQWQ010000039">
    <property type="protein sequence ID" value="KAK2559755.1"/>
    <property type="molecule type" value="Genomic_DNA"/>
</dbReference>
<dbReference type="PRINTS" id="PR01908">
    <property type="entry name" value="ADSPHPHTASE"/>
</dbReference>
<comment type="catalytic activity">
    <reaction evidence="12">
        <text>O-phospho-L-threonyl-[protein] + H2O = L-threonyl-[protein] + phosphate</text>
        <dbReference type="Rhea" id="RHEA:47004"/>
        <dbReference type="Rhea" id="RHEA-COMP:11060"/>
        <dbReference type="Rhea" id="RHEA-COMP:11605"/>
        <dbReference type="ChEBI" id="CHEBI:15377"/>
        <dbReference type="ChEBI" id="CHEBI:30013"/>
        <dbReference type="ChEBI" id="CHEBI:43474"/>
        <dbReference type="ChEBI" id="CHEBI:61977"/>
        <dbReference type="EC" id="3.1.3.16"/>
    </reaction>
</comment>
<dbReference type="GO" id="GO:0005829">
    <property type="term" value="C:cytosol"/>
    <property type="evidence" value="ECO:0007669"/>
    <property type="project" value="TreeGrafter"/>
</dbReference>
<comment type="similarity">
    <text evidence="2">Belongs to the protein-tyrosine phosphatase family. Non-receptor class dual specificity subfamily.</text>
</comment>
<sequence>MGNGMNKVLPGLFLGNFRDAKDMEQLTKNKITHILAIHDNAQPVLEQFVYKCIQAADSPEQDISDYFQESIDFIHNCRINNGVCLVHCMAGISRSTSIVAAYIMAVTNLNWIEALKAIKCSRSIANPNYGFQRQLQDFCNLKADEERERLKKNFPDREFKDEGYLKELLAQREEPAAEGSDEDSIPNALDRQRDRRKLNADDYSSLDVETAIVEAET</sequence>
<evidence type="ECO:0000256" key="15">
    <source>
        <dbReference type="SAM" id="MobiDB-lite"/>
    </source>
</evidence>
<dbReference type="FunFam" id="3.90.190.10:FF:000052">
    <property type="entry name" value="Dual specificity phosphatase 15"/>
    <property type="match status" value="1"/>
</dbReference>
<dbReference type="PANTHER" id="PTHR45948:SF2">
    <property type="entry name" value="DUAL SPECIFICITY PROTEIN PHOSPHATASE"/>
    <property type="match status" value="1"/>
</dbReference>
<keyword evidence="19" id="KW-1185">Reference proteome</keyword>
<dbReference type="EC" id="3.1.3.16" evidence="4"/>
<comment type="subcellular location">
    <subcellularLocation>
        <location evidence="1">Cell membrane</location>
        <topology evidence="1">Lipid-anchor</topology>
        <orientation evidence="1">Cytoplasmic side</orientation>
    </subcellularLocation>
</comment>